<dbReference type="InterPro" id="IPR025202">
    <property type="entry name" value="PLD-like_dom"/>
</dbReference>
<reference evidence="2 3" key="1">
    <citation type="journal article" date="2019" name="J Genomics">
        <title>The Draft Genome of a Hydrogen-producing Cyanobacterium, Arthrospira platensis NIES-46.</title>
        <authorList>
            <person name="Suzuki S."/>
            <person name="Yamaguchi H."/>
            <person name="Kawachi M."/>
        </authorList>
    </citation>
    <scope>NUCLEOTIDE SEQUENCE [LARGE SCALE GENOMIC DNA]</scope>
    <source>
        <strain evidence="2 3">NIES-46</strain>
    </source>
</reference>
<name>A0A5M3T9N5_LIMPL</name>
<sequence>MKVECKFKGIFYRESPTRLGTSISLAELLREVEAVATQTQRRTPRLLRESFGLDFLPNSVLIELLKQFHQVTDENELYQFSGLQILNPQVSRNLPPPQFYEYRFVSYGEEAQFSLQPDDRQIPIFPYQESQQEGIYTLILNSDRHPNLSPQLSENIWKEAVRTWKNLEDSAKIDYFLTSISDTARVTFSPQLLLMVELAELSPSLQQAIQFLQKREDQPPEDIANLVEQYRCDRQIQISHFPDHLQPKSSFTLAKKFIIKRKYKNYITQIIDKSEDFLLISSYIIEAEDVVEMICKKSEQLSQGVWIITDLRDEVIDRIDSQVESRQQLPISYQNSDQNKVRCLRRLLEINSNKLKIRSGKFHLKTCISEQYGYLGSCNLTPGSLNRNLESGMIWRNTPLHSQLIQTFGHFWDNHTQDDLIGSGNVLTLRCIPRPSQPQIISNSQLLNPRQYYQDLLNELGEFRGNIVIISRSFRPTPELRELLKLSKTQVYIDSQMNSQDADFKIKSINYCHAKITLLQGKLAYVGGINFNFSRRSFDLHDLMYKTTDLQEIKEILNSLTNQEN</sequence>
<evidence type="ECO:0000313" key="2">
    <source>
        <dbReference type="EMBL" id="GCE96184.1"/>
    </source>
</evidence>
<dbReference type="SUPFAM" id="SSF56024">
    <property type="entry name" value="Phospholipase D/nuclease"/>
    <property type="match status" value="1"/>
</dbReference>
<dbReference type="PROSITE" id="PS50035">
    <property type="entry name" value="PLD"/>
    <property type="match status" value="1"/>
</dbReference>
<dbReference type="InterPro" id="IPR001736">
    <property type="entry name" value="PLipase_D/transphosphatidylase"/>
</dbReference>
<dbReference type="Proteomes" id="UP000326169">
    <property type="component" value="Unassembled WGS sequence"/>
</dbReference>
<dbReference type="Gene3D" id="3.30.870.10">
    <property type="entry name" value="Endonuclease Chain A"/>
    <property type="match status" value="1"/>
</dbReference>
<dbReference type="RefSeq" id="WP_006618584.1">
    <property type="nucleotide sequence ID" value="NZ_BIMW01000174.1"/>
</dbReference>
<accession>A0A5M3T9N5</accession>
<keyword evidence="3" id="KW-1185">Reference proteome</keyword>
<dbReference type="SMART" id="SM00155">
    <property type="entry name" value="PLDc"/>
    <property type="match status" value="2"/>
</dbReference>
<evidence type="ECO:0000259" key="1">
    <source>
        <dbReference type="PROSITE" id="PS50035"/>
    </source>
</evidence>
<evidence type="ECO:0000313" key="3">
    <source>
        <dbReference type="Proteomes" id="UP000326169"/>
    </source>
</evidence>
<feature type="domain" description="PLD phosphodiesterase" evidence="1">
    <location>
        <begin position="508"/>
        <end position="535"/>
    </location>
</feature>
<gene>
    <name evidence="2" type="ORF">NIES46_42520</name>
</gene>
<dbReference type="Pfam" id="PF13091">
    <property type="entry name" value="PLDc_2"/>
    <property type="match status" value="1"/>
</dbReference>
<proteinExistence type="predicted"/>
<organism evidence="2 3">
    <name type="scientific">Limnospira platensis NIES-46</name>
    <dbReference type="NCBI Taxonomy" id="1236695"/>
    <lineage>
        <taxon>Bacteria</taxon>
        <taxon>Bacillati</taxon>
        <taxon>Cyanobacteriota</taxon>
        <taxon>Cyanophyceae</taxon>
        <taxon>Oscillatoriophycideae</taxon>
        <taxon>Oscillatoriales</taxon>
        <taxon>Sirenicapillariaceae</taxon>
        <taxon>Limnospira</taxon>
    </lineage>
</organism>
<dbReference type="GeneID" id="301685018"/>
<dbReference type="CDD" id="cd00138">
    <property type="entry name" value="PLDc_SF"/>
    <property type="match status" value="1"/>
</dbReference>
<protein>
    <recommendedName>
        <fullName evidence="1">PLD phosphodiesterase domain-containing protein</fullName>
    </recommendedName>
</protein>
<comment type="caution">
    <text evidence="2">The sequence shown here is derived from an EMBL/GenBank/DDBJ whole genome shotgun (WGS) entry which is preliminary data.</text>
</comment>
<dbReference type="EMBL" id="BIMW01000174">
    <property type="protein sequence ID" value="GCE96184.1"/>
    <property type="molecule type" value="Genomic_DNA"/>
</dbReference>